<organism evidence="3 4">
    <name type="scientific">Patella caerulea</name>
    <name type="common">Rayed Mediterranean limpet</name>
    <dbReference type="NCBI Taxonomy" id="87958"/>
    <lineage>
        <taxon>Eukaryota</taxon>
        <taxon>Metazoa</taxon>
        <taxon>Spiralia</taxon>
        <taxon>Lophotrochozoa</taxon>
        <taxon>Mollusca</taxon>
        <taxon>Gastropoda</taxon>
        <taxon>Patellogastropoda</taxon>
        <taxon>Patelloidea</taxon>
        <taxon>Patellidae</taxon>
        <taxon>Patella</taxon>
    </lineage>
</organism>
<gene>
    <name evidence="3" type="ORF">SNE40_014730</name>
</gene>
<name>A0AAN8PHU5_PATCE</name>
<dbReference type="InterPro" id="IPR006652">
    <property type="entry name" value="Kelch_1"/>
</dbReference>
<dbReference type="AlphaFoldDB" id="A0AAN8PHU5"/>
<comment type="caution">
    <text evidence="3">The sequence shown here is derived from an EMBL/GenBank/DDBJ whole genome shotgun (WGS) entry which is preliminary data.</text>
</comment>
<evidence type="ECO:0000313" key="4">
    <source>
        <dbReference type="Proteomes" id="UP001347796"/>
    </source>
</evidence>
<dbReference type="Proteomes" id="UP001347796">
    <property type="component" value="Unassembled WGS sequence"/>
</dbReference>
<keyword evidence="4" id="KW-1185">Reference proteome</keyword>
<reference evidence="3 4" key="1">
    <citation type="submission" date="2024-01" db="EMBL/GenBank/DDBJ databases">
        <title>The genome of the rayed Mediterranean limpet Patella caerulea (Linnaeus, 1758).</title>
        <authorList>
            <person name="Anh-Thu Weber A."/>
            <person name="Halstead-Nussloch G."/>
        </authorList>
    </citation>
    <scope>NUCLEOTIDE SEQUENCE [LARGE SCALE GENOMIC DNA]</scope>
    <source>
        <strain evidence="3">AATW-2023a</strain>
        <tissue evidence="3">Whole specimen</tissue>
    </source>
</reference>
<protein>
    <submittedName>
        <fullName evidence="3">Uncharacterized protein</fullName>
    </submittedName>
</protein>
<dbReference type="PANTHER" id="PTHR46260:SF3">
    <property type="entry name" value="RING-TYPE DOMAIN-CONTAINING PROTEIN"/>
    <property type="match status" value="1"/>
</dbReference>
<keyword evidence="2" id="KW-0677">Repeat</keyword>
<dbReference type="Gene3D" id="2.120.10.80">
    <property type="entry name" value="Kelch-type beta propeller"/>
    <property type="match status" value="2"/>
</dbReference>
<accession>A0AAN8PHU5</accession>
<dbReference type="InterPro" id="IPR051746">
    <property type="entry name" value="Kelch_domain_containing_8"/>
</dbReference>
<dbReference type="InterPro" id="IPR015915">
    <property type="entry name" value="Kelch-typ_b-propeller"/>
</dbReference>
<dbReference type="SUPFAM" id="SSF117281">
    <property type="entry name" value="Kelch motif"/>
    <property type="match status" value="2"/>
</dbReference>
<evidence type="ECO:0000256" key="1">
    <source>
        <dbReference type="ARBA" id="ARBA00022441"/>
    </source>
</evidence>
<evidence type="ECO:0000256" key="2">
    <source>
        <dbReference type="ARBA" id="ARBA00022737"/>
    </source>
</evidence>
<dbReference type="EMBL" id="JAZGQO010000010">
    <property type="protein sequence ID" value="KAK6176444.1"/>
    <property type="molecule type" value="Genomic_DNA"/>
</dbReference>
<dbReference type="PANTHER" id="PTHR46260">
    <property type="entry name" value="RING-TYPE DOMAIN-CONTAINING PROTEIN"/>
    <property type="match status" value="1"/>
</dbReference>
<proteinExistence type="predicted"/>
<sequence>MANPKYKWEKLESMHAIRVFTTLIPHGKNVYAIGGCDEKGTPINSFEVFDAETKKWTDLDPMPTKRAGVAGAIVGNKLVAIGGVSETQTPLDAVEIFDLEGKKWSKVETLPEPLMGVSVLVRDNKILLIGGMAKNTNPKELFIEYDIEKNQWKQLPPMPNPRYASSAFLINDKIYILGGRQGKLPCLALDMFDFSLDKWESLENIPSKRVFAMYAATDTHIFSMGGLGQPASKGFTNTCEVYNIEKKSWTVGNNMMVKRGDFAIGICGGKVVCAGGLTNDGKPTKRVEAYDVKKNKWLQLPDCDQGHSSCGYTVTDGKFYVVGGLSGEMGPCPFADVLQVE</sequence>
<dbReference type="Pfam" id="PF01344">
    <property type="entry name" value="Kelch_1"/>
    <property type="match status" value="2"/>
</dbReference>
<dbReference type="SMART" id="SM00612">
    <property type="entry name" value="Kelch"/>
    <property type="match status" value="6"/>
</dbReference>
<dbReference type="Pfam" id="PF24681">
    <property type="entry name" value="Kelch_KLHDC2_KLHL20_DRC7"/>
    <property type="match status" value="1"/>
</dbReference>
<keyword evidence="1" id="KW-0880">Kelch repeat</keyword>
<evidence type="ECO:0000313" key="3">
    <source>
        <dbReference type="EMBL" id="KAK6176444.1"/>
    </source>
</evidence>